<dbReference type="PROSITE" id="PS51193">
    <property type="entry name" value="HELICASE_ATP_BIND_2"/>
    <property type="match status" value="1"/>
</dbReference>
<keyword evidence="7" id="KW-0067">ATP-binding</keyword>
<keyword evidence="11" id="KW-0234">DNA repair</keyword>
<keyword evidence="3" id="KW-0547">Nucleotide-binding</keyword>
<evidence type="ECO:0000259" key="14">
    <source>
        <dbReference type="PROSITE" id="PS51193"/>
    </source>
</evidence>
<keyword evidence="5" id="KW-0378">Hydrolase</keyword>
<evidence type="ECO:0000256" key="5">
    <source>
        <dbReference type="ARBA" id="ARBA00022801"/>
    </source>
</evidence>
<name>A0A2D6M1C5_9ARCH</name>
<dbReference type="SMART" id="SM00488">
    <property type="entry name" value="DEXDc2"/>
    <property type="match status" value="1"/>
</dbReference>
<evidence type="ECO:0000256" key="2">
    <source>
        <dbReference type="ARBA" id="ARBA00022723"/>
    </source>
</evidence>
<evidence type="ECO:0000256" key="9">
    <source>
        <dbReference type="ARBA" id="ARBA00023014"/>
    </source>
</evidence>
<accession>A0A2D6M1C5</accession>
<organism evidence="15 16">
    <name type="scientific">Candidatus Iainarchaeum sp</name>
    <dbReference type="NCBI Taxonomy" id="3101447"/>
    <lineage>
        <taxon>Archaea</taxon>
        <taxon>Candidatus Iainarchaeota</taxon>
        <taxon>Candidatus Iainarchaeia</taxon>
        <taxon>Candidatus Iainarchaeales</taxon>
        <taxon>Candidatus Iainarchaeaceae</taxon>
        <taxon>Candidatus Iainarchaeum</taxon>
    </lineage>
</organism>
<dbReference type="GO" id="GO:0046872">
    <property type="term" value="F:metal ion binding"/>
    <property type="evidence" value="ECO:0007669"/>
    <property type="project" value="UniProtKB-KW"/>
</dbReference>
<evidence type="ECO:0000256" key="8">
    <source>
        <dbReference type="ARBA" id="ARBA00023004"/>
    </source>
</evidence>
<dbReference type="GO" id="GO:0005524">
    <property type="term" value="F:ATP binding"/>
    <property type="evidence" value="ECO:0007669"/>
    <property type="project" value="UniProtKB-KW"/>
</dbReference>
<dbReference type="InterPro" id="IPR045028">
    <property type="entry name" value="DinG/Rad3-like"/>
</dbReference>
<protein>
    <recommendedName>
        <fullName evidence="14">Helicase ATP-binding domain-containing protein</fullName>
    </recommendedName>
</protein>
<evidence type="ECO:0000313" key="15">
    <source>
        <dbReference type="EMBL" id="MAG22189.1"/>
    </source>
</evidence>
<keyword evidence="4" id="KW-0227">DNA damage</keyword>
<feature type="coiled-coil region" evidence="13">
    <location>
        <begin position="251"/>
        <end position="285"/>
    </location>
</feature>
<dbReference type="PANTHER" id="PTHR11472">
    <property type="entry name" value="DNA REPAIR DEAD HELICASE RAD3/XP-D SUBFAMILY MEMBER"/>
    <property type="match status" value="1"/>
</dbReference>
<dbReference type="SUPFAM" id="SSF52540">
    <property type="entry name" value="P-loop containing nucleoside triphosphate hydrolases"/>
    <property type="match status" value="1"/>
</dbReference>
<sequence length="660" mass="75754">MAERFEEFFPYPEFKPMQLGVMDFVFETVSEEKIGLIEAYCGFGKTISTLAPVFEAGKKVLLLSPSHIARNAGVGEALRINGEKGKKLKIADLRGKQLMCCKFPPEKFSHELCNSSKRFKKDCEFYNKSFLNGSREPSKTAKKIIQIVNKTVCENPGNYFENQDFSKEPEFFQRVQELCKENELCPYEIMKELVRDADVVILDYFWCFTGIFHILKQIIDPKEFVLLVDEADLLVTRLYDHFHVQLSLVGMQRLITQANRILDEYAALEENGEEIERELNDIDAEFLNEFADYTEEILKVFKTETPIAPQKIIDYYVKGFKSRSKAAGLRGTIEFEGIVDRLEEIVNTIEGANEGTRAGAKPHDFLKHLETIKDSVVYLTFIASERNAIMVKPFEINSIILSNGLSPKETLKQFHSSVLFSATIGDESLFIEEFGLDAAETSLFKIESMPHQSLLVLIDTELDTTFKKRTQNTPKYVQKVNAMLNLNPSLLVSCCNQFEADQMAERVPALENVGDSENLSPEKSYVLNIRTKHARSTNKASEVANCLVVGLPLPDYSDFYFKQRKKYLEKKYGREHAGKILNMKAIDTAVQLTGRITRDLNSAKAIVLADKRYERDFFLGRFYFDNLPAYLKPFTKIVRNTQQLENELEKFWNVRRVLER</sequence>
<dbReference type="InterPro" id="IPR010614">
    <property type="entry name" value="RAD3-like_helicase_DEAD"/>
</dbReference>
<gene>
    <name evidence="15" type="ORF">CL943_02705</name>
</gene>
<evidence type="ECO:0000256" key="6">
    <source>
        <dbReference type="ARBA" id="ARBA00022806"/>
    </source>
</evidence>
<dbReference type="Gene3D" id="1.10.30.20">
    <property type="entry name" value="Bacterial XPD DNA helicase, FeS cluster domain"/>
    <property type="match status" value="1"/>
</dbReference>
<evidence type="ECO:0000256" key="13">
    <source>
        <dbReference type="SAM" id="Coils"/>
    </source>
</evidence>
<keyword evidence="9" id="KW-0411">Iron-sulfur</keyword>
<dbReference type="PANTHER" id="PTHR11472:SF34">
    <property type="entry name" value="REGULATOR OF TELOMERE ELONGATION HELICASE 1"/>
    <property type="match status" value="1"/>
</dbReference>
<feature type="domain" description="Helicase ATP-binding" evidence="14">
    <location>
        <begin position="4"/>
        <end position="294"/>
    </location>
</feature>
<evidence type="ECO:0000313" key="16">
    <source>
        <dbReference type="Proteomes" id="UP000226592"/>
    </source>
</evidence>
<evidence type="ECO:0000256" key="10">
    <source>
        <dbReference type="ARBA" id="ARBA00023125"/>
    </source>
</evidence>
<dbReference type="Gene3D" id="3.40.50.300">
    <property type="entry name" value="P-loop containing nucleotide triphosphate hydrolases"/>
    <property type="match status" value="2"/>
</dbReference>
<dbReference type="AlphaFoldDB" id="A0A2D6M1C5"/>
<dbReference type="Gene3D" id="1.10.275.40">
    <property type="match status" value="1"/>
</dbReference>
<dbReference type="InterPro" id="IPR006555">
    <property type="entry name" value="ATP-dep_Helicase_C"/>
</dbReference>
<dbReference type="InterPro" id="IPR014013">
    <property type="entry name" value="Helic_SF1/SF2_ATP-bd_DinG/Rad3"/>
</dbReference>
<keyword evidence="6" id="KW-0347">Helicase</keyword>
<reference evidence="16" key="1">
    <citation type="submission" date="2017-09" db="EMBL/GenBank/DDBJ databases">
        <title>The Reconstruction of 2,631 Draft Metagenome-Assembled Genomes from the Global Oceans.</title>
        <authorList>
            <person name="Tully B.J."/>
            <person name="Graham E.D."/>
            <person name="Heidelberg J.F."/>
        </authorList>
    </citation>
    <scope>NUCLEOTIDE SEQUENCE [LARGE SCALE GENOMIC DNA]</scope>
</reference>
<keyword evidence="2" id="KW-0479">Metal-binding</keyword>
<dbReference type="GO" id="GO:0016818">
    <property type="term" value="F:hydrolase activity, acting on acid anhydrides, in phosphorus-containing anhydrides"/>
    <property type="evidence" value="ECO:0007669"/>
    <property type="project" value="InterPro"/>
</dbReference>
<dbReference type="GO" id="GO:0051539">
    <property type="term" value="F:4 iron, 4 sulfur cluster binding"/>
    <property type="evidence" value="ECO:0007669"/>
    <property type="project" value="UniProtKB-KW"/>
</dbReference>
<dbReference type="GO" id="GO:0006281">
    <property type="term" value="P:DNA repair"/>
    <property type="evidence" value="ECO:0007669"/>
    <property type="project" value="UniProtKB-KW"/>
</dbReference>
<keyword evidence="1" id="KW-0004">4Fe-4S</keyword>
<dbReference type="EMBL" id="NZBU01000008">
    <property type="protein sequence ID" value="MAG22189.1"/>
    <property type="molecule type" value="Genomic_DNA"/>
</dbReference>
<proteinExistence type="predicted"/>
<keyword evidence="10" id="KW-0238">DNA-binding</keyword>
<keyword evidence="8" id="KW-0408">Iron</keyword>
<dbReference type="GO" id="GO:0003678">
    <property type="term" value="F:DNA helicase activity"/>
    <property type="evidence" value="ECO:0007669"/>
    <property type="project" value="InterPro"/>
</dbReference>
<evidence type="ECO:0000256" key="12">
    <source>
        <dbReference type="ARBA" id="ARBA00023235"/>
    </source>
</evidence>
<dbReference type="Pfam" id="PF06733">
    <property type="entry name" value="DEAD_2"/>
    <property type="match status" value="1"/>
</dbReference>
<evidence type="ECO:0000256" key="3">
    <source>
        <dbReference type="ARBA" id="ARBA00022741"/>
    </source>
</evidence>
<keyword evidence="13" id="KW-0175">Coiled coil</keyword>
<dbReference type="Pfam" id="PF13307">
    <property type="entry name" value="Helicase_C_2"/>
    <property type="match status" value="1"/>
</dbReference>
<dbReference type="InterPro" id="IPR027417">
    <property type="entry name" value="P-loop_NTPase"/>
</dbReference>
<comment type="caution">
    <text evidence="15">The sequence shown here is derived from an EMBL/GenBank/DDBJ whole genome shotgun (WGS) entry which is preliminary data.</text>
</comment>
<keyword evidence="12" id="KW-0413">Isomerase</keyword>
<dbReference type="Proteomes" id="UP000226592">
    <property type="component" value="Unassembled WGS sequence"/>
</dbReference>
<dbReference type="InterPro" id="IPR042493">
    <property type="entry name" value="XPD_DNA_FeS"/>
</dbReference>
<evidence type="ECO:0000256" key="1">
    <source>
        <dbReference type="ARBA" id="ARBA00022485"/>
    </source>
</evidence>
<dbReference type="InterPro" id="IPR006554">
    <property type="entry name" value="Helicase-like_DEXD_c2"/>
</dbReference>
<evidence type="ECO:0000256" key="4">
    <source>
        <dbReference type="ARBA" id="ARBA00022763"/>
    </source>
</evidence>
<evidence type="ECO:0000256" key="11">
    <source>
        <dbReference type="ARBA" id="ARBA00023204"/>
    </source>
</evidence>
<evidence type="ECO:0000256" key="7">
    <source>
        <dbReference type="ARBA" id="ARBA00022840"/>
    </source>
</evidence>
<dbReference type="GO" id="GO:0003677">
    <property type="term" value="F:DNA binding"/>
    <property type="evidence" value="ECO:0007669"/>
    <property type="project" value="UniProtKB-KW"/>
</dbReference>